<dbReference type="RefSeq" id="WP_186876565.1">
    <property type="nucleotide sequence ID" value="NZ_JACOPF010000003.1"/>
</dbReference>
<dbReference type="Proteomes" id="UP000652477">
    <property type="component" value="Unassembled WGS sequence"/>
</dbReference>
<evidence type="ECO:0000256" key="1">
    <source>
        <dbReference type="SAM" id="Coils"/>
    </source>
</evidence>
<accession>A0A923LKE4</accession>
<feature type="coiled-coil region" evidence="1">
    <location>
        <begin position="45"/>
        <end position="79"/>
    </location>
</feature>
<evidence type="ECO:0000256" key="2">
    <source>
        <dbReference type="SAM" id="MobiDB-lite"/>
    </source>
</evidence>
<gene>
    <name evidence="3" type="ORF">H8S37_13365</name>
</gene>
<feature type="compositionally biased region" description="Basic residues" evidence="2">
    <location>
        <begin position="13"/>
        <end position="22"/>
    </location>
</feature>
<reference evidence="3" key="1">
    <citation type="submission" date="2020-08" db="EMBL/GenBank/DDBJ databases">
        <title>Genome public.</title>
        <authorList>
            <person name="Liu C."/>
            <person name="Sun Q."/>
        </authorList>
    </citation>
    <scope>NUCLEOTIDE SEQUENCE</scope>
    <source>
        <strain evidence="3">NSJ-55</strain>
    </source>
</reference>
<name>A0A923LKE4_9FIRM</name>
<keyword evidence="4" id="KW-1185">Reference proteome</keyword>
<feature type="region of interest" description="Disordered" evidence="2">
    <location>
        <begin position="1"/>
        <end position="22"/>
    </location>
</feature>
<proteinExistence type="predicted"/>
<dbReference type="AlphaFoldDB" id="A0A923LKE4"/>
<dbReference type="InterPro" id="IPR007060">
    <property type="entry name" value="FtsL/DivIC"/>
</dbReference>
<dbReference type="EMBL" id="JACOPF010000003">
    <property type="protein sequence ID" value="MBC5689900.1"/>
    <property type="molecule type" value="Genomic_DNA"/>
</dbReference>
<comment type="caution">
    <text evidence="3">The sequence shown here is derived from an EMBL/GenBank/DDBJ whole genome shotgun (WGS) entry which is preliminary data.</text>
</comment>
<evidence type="ECO:0000313" key="3">
    <source>
        <dbReference type="EMBL" id="MBC5689900.1"/>
    </source>
</evidence>
<evidence type="ECO:0000313" key="4">
    <source>
        <dbReference type="Proteomes" id="UP000652477"/>
    </source>
</evidence>
<sequence length="111" mass="13039">MTRKKQSGMDRQRSKKTPRLRHHKRSIIGISFILLLLTGVLTVNSVMLQAKNKEYKEQEAELEAQIQEEKNRSEEIEDYEEYVKTDEYIKETAEEKLGLVDPDEVIFKPAE</sequence>
<organism evidence="3 4">
    <name type="scientific">Mediterraneibacter hominis</name>
    <dbReference type="NCBI Taxonomy" id="2763054"/>
    <lineage>
        <taxon>Bacteria</taxon>
        <taxon>Bacillati</taxon>
        <taxon>Bacillota</taxon>
        <taxon>Clostridia</taxon>
        <taxon>Lachnospirales</taxon>
        <taxon>Lachnospiraceae</taxon>
        <taxon>Mediterraneibacter</taxon>
    </lineage>
</organism>
<dbReference type="Pfam" id="PF04977">
    <property type="entry name" value="DivIC"/>
    <property type="match status" value="1"/>
</dbReference>
<keyword evidence="1" id="KW-0175">Coiled coil</keyword>
<protein>
    <submittedName>
        <fullName evidence="3">Septum formation initiator family protein</fullName>
    </submittedName>
</protein>